<proteinExistence type="predicted"/>
<evidence type="ECO:0008006" key="4">
    <source>
        <dbReference type="Google" id="ProtNLM"/>
    </source>
</evidence>
<gene>
    <name evidence="2" type="ORF">J0A68_10440</name>
</gene>
<sequence>MKRILLLIGIAMSFAQGVLAQEAINKLSEKSERYLDENYPVTDTLVFSFPNEGKLALYFNHKYYDTDSITAVFQPLLEKATRFPEFQTLAYRLDENFPATQLDQVKFEIEKKYVPHLEMLGLTFPVGLDFTGGNFTPVVGFRAMVHVRNKAFGASITNTIHFPTPVENKLQVNSNWFVNAEFSWELRNIDSSKRNTIGVGYLLNDSSPVLFPGHTIQAYYNRKISDNISLQVGVIGTDNLKTFYPTVGIRFW</sequence>
<evidence type="ECO:0000313" key="2">
    <source>
        <dbReference type="EMBL" id="MBN7811377.1"/>
    </source>
</evidence>
<feature type="chain" id="PRO_5047093553" description="Transporter" evidence="1">
    <location>
        <begin position="21"/>
        <end position="252"/>
    </location>
</feature>
<protein>
    <recommendedName>
        <fullName evidence="4">Transporter</fullName>
    </recommendedName>
</protein>
<dbReference type="Proteomes" id="UP000664317">
    <property type="component" value="Unassembled WGS sequence"/>
</dbReference>
<keyword evidence="3" id="KW-1185">Reference proteome</keyword>
<reference evidence="2 3" key="1">
    <citation type="submission" date="2021-03" db="EMBL/GenBank/DDBJ databases">
        <title>novel species isolated from a fishpond in China.</title>
        <authorList>
            <person name="Lu H."/>
            <person name="Cai Z."/>
        </authorList>
    </citation>
    <scope>NUCLEOTIDE SEQUENCE [LARGE SCALE GENOMIC DNA]</scope>
    <source>
        <strain evidence="2 3">H41</strain>
    </source>
</reference>
<evidence type="ECO:0000313" key="3">
    <source>
        <dbReference type="Proteomes" id="UP000664317"/>
    </source>
</evidence>
<keyword evidence="1" id="KW-0732">Signal</keyword>
<feature type="signal peptide" evidence="1">
    <location>
        <begin position="1"/>
        <end position="20"/>
    </location>
</feature>
<comment type="caution">
    <text evidence="2">The sequence shown here is derived from an EMBL/GenBank/DDBJ whole genome shotgun (WGS) entry which is preliminary data.</text>
</comment>
<dbReference type="RefSeq" id="WP_206578151.1">
    <property type="nucleotide sequence ID" value="NZ_JAFKCT010000003.1"/>
</dbReference>
<name>A0ABS3C2N6_9BACT</name>
<accession>A0ABS3C2N6</accession>
<organism evidence="2 3">
    <name type="scientific">Algoriphagus oliviformis</name>
    <dbReference type="NCBI Taxonomy" id="2811231"/>
    <lineage>
        <taxon>Bacteria</taxon>
        <taxon>Pseudomonadati</taxon>
        <taxon>Bacteroidota</taxon>
        <taxon>Cytophagia</taxon>
        <taxon>Cytophagales</taxon>
        <taxon>Cyclobacteriaceae</taxon>
        <taxon>Algoriphagus</taxon>
    </lineage>
</organism>
<evidence type="ECO:0000256" key="1">
    <source>
        <dbReference type="SAM" id="SignalP"/>
    </source>
</evidence>
<dbReference type="EMBL" id="JAFKCT010000003">
    <property type="protein sequence ID" value="MBN7811377.1"/>
    <property type="molecule type" value="Genomic_DNA"/>
</dbReference>